<evidence type="ECO:0000256" key="3">
    <source>
        <dbReference type="PROSITE-ProRule" id="PRU00339"/>
    </source>
</evidence>
<dbReference type="EnsemblPlants" id="Pp3c16_7230V3.4">
    <property type="protein sequence ID" value="Pp3c16_7230V3.4"/>
    <property type="gene ID" value="Pp3c16_7230"/>
</dbReference>
<evidence type="ECO:0000256" key="1">
    <source>
        <dbReference type="ARBA" id="ARBA00022737"/>
    </source>
</evidence>
<evidence type="ECO:0000259" key="4">
    <source>
        <dbReference type="PROSITE" id="PS50151"/>
    </source>
</evidence>
<evidence type="ECO:0000256" key="2">
    <source>
        <dbReference type="ARBA" id="ARBA00022803"/>
    </source>
</evidence>
<evidence type="ECO:0000313" key="5">
    <source>
        <dbReference type="EMBL" id="PNR37491.1"/>
    </source>
</evidence>
<dbReference type="InterPro" id="IPR004155">
    <property type="entry name" value="PBS_lyase_HEAT"/>
</dbReference>
<dbReference type="Gene3D" id="1.25.10.10">
    <property type="entry name" value="Leucine-rich Repeat Variant"/>
    <property type="match status" value="1"/>
</dbReference>
<keyword evidence="7" id="KW-1185">Reference proteome</keyword>
<dbReference type="InterPro" id="IPR019734">
    <property type="entry name" value="TPR_rpt"/>
</dbReference>
<dbReference type="PANTHER" id="PTHR45831:SF2">
    <property type="entry name" value="LD24721P"/>
    <property type="match status" value="1"/>
</dbReference>
<evidence type="ECO:0000313" key="7">
    <source>
        <dbReference type="Proteomes" id="UP000006727"/>
    </source>
</evidence>
<gene>
    <name evidence="6" type="primary">LOC112293445</name>
    <name evidence="5" type="ORF">PHYPA_020600</name>
</gene>
<reference evidence="5 7" key="2">
    <citation type="journal article" date="2018" name="Plant J.">
        <title>The Physcomitrella patens chromosome-scale assembly reveals moss genome structure and evolution.</title>
        <authorList>
            <person name="Lang D."/>
            <person name="Ullrich K.K."/>
            <person name="Murat F."/>
            <person name="Fuchs J."/>
            <person name="Jenkins J."/>
            <person name="Haas F.B."/>
            <person name="Piednoel M."/>
            <person name="Gundlach H."/>
            <person name="Van Bel M."/>
            <person name="Meyberg R."/>
            <person name="Vives C."/>
            <person name="Morata J."/>
            <person name="Symeonidi A."/>
            <person name="Hiss M."/>
            <person name="Muchero W."/>
            <person name="Kamisugi Y."/>
            <person name="Saleh O."/>
            <person name="Blanc G."/>
            <person name="Decker E.L."/>
            <person name="van Gessel N."/>
            <person name="Grimwood J."/>
            <person name="Hayes R.D."/>
            <person name="Graham S.W."/>
            <person name="Gunter L.E."/>
            <person name="McDaniel S.F."/>
            <person name="Hoernstein S.N.W."/>
            <person name="Larsson A."/>
            <person name="Li F.W."/>
            <person name="Perroud P.F."/>
            <person name="Phillips J."/>
            <person name="Ranjan P."/>
            <person name="Rokshar D.S."/>
            <person name="Rothfels C.J."/>
            <person name="Schneider L."/>
            <person name="Shu S."/>
            <person name="Stevenson D.W."/>
            <person name="Thummler F."/>
            <person name="Tillich M."/>
            <person name="Villarreal Aguilar J.C."/>
            <person name="Widiez T."/>
            <person name="Wong G.K."/>
            <person name="Wymore A."/>
            <person name="Zhang Y."/>
            <person name="Zimmer A.D."/>
            <person name="Quatrano R.S."/>
            <person name="Mayer K.F.X."/>
            <person name="Goodstein D."/>
            <person name="Casacuberta J.M."/>
            <person name="Vandepoele K."/>
            <person name="Reski R."/>
            <person name="Cuming A.C."/>
            <person name="Tuskan G.A."/>
            <person name="Maumus F."/>
            <person name="Salse J."/>
            <person name="Schmutz J."/>
            <person name="Rensing S.A."/>
        </authorList>
    </citation>
    <scope>NUCLEOTIDE SEQUENCE [LARGE SCALE GENOMIC DNA]</scope>
    <source>
        <strain evidence="6 7">cv. Gransden 2004</strain>
    </source>
</reference>
<feature type="repeat" description="TPR" evidence="3">
    <location>
        <begin position="295"/>
        <end position="328"/>
    </location>
</feature>
<organism evidence="5">
    <name type="scientific">Physcomitrium patens</name>
    <name type="common">Spreading-leaved earth moss</name>
    <name type="synonym">Physcomitrella patens</name>
    <dbReference type="NCBI Taxonomy" id="3218"/>
    <lineage>
        <taxon>Eukaryota</taxon>
        <taxon>Viridiplantae</taxon>
        <taxon>Streptophyta</taxon>
        <taxon>Embryophyta</taxon>
        <taxon>Bryophyta</taxon>
        <taxon>Bryophytina</taxon>
        <taxon>Bryopsida</taxon>
        <taxon>Funariidae</taxon>
        <taxon>Funariales</taxon>
        <taxon>Funariaceae</taxon>
        <taxon>Physcomitrium</taxon>
    </lineage>
</organism>
<dbReference type="Gramene" id="Pp3c16_7230V3.4">
    <property type="protein sequence ID" value="Pp3c16_7230V3.4"/>
    <property type="gene ID" value="Pp3c16_7230"/>
</dbReference>
<dbReference type="InterPro" id="IPR047150">
    <property type="entry name" value="SGT"/>
</dbReference>
<dbReference type="InterPro" id="IPR011990">
    <property type="entry name" value="TPR-like_helical_dom_sf"/>
</dbReference>
<reference evidence="6" key="3">
    <citation type="submission" date="2020-12" db="UniProtKB">
        <authorList>
            <consortium name="EnsemblPlants"/>
        </authorList>
    </citation>
    <scope>IDENTIFICATION</scope>
</reference>
<accession>A9TAL9</accession>
<proteinExistence type="predicted"/>
<dbReference type="InterPro" id="IPR011989">
    <property type="entry name" value="ARM-like"/>
</dbReference>
<feature type="domain" description="UVR" evidence="4">
    <location>
        <begin position="118"/>
        <end position="153"/>
    </location>
</feature>
<dbReference type="PaxDb" id="3218-PP1S194_22V6.1"/>
<dbReference type="SMART" id="SM00567">
    <property type="entry name" value="EZ_HEAT"/>
    <property type="match status" value="1"/>
</dbReference>
<dbReference type="SUPFAM" id="SSF48452">
    <property type="entry name" value="TPR-like"/>
    <property type="match status" value="1"/>
</dbReference>
<dbReference type="Proteomes" id="UP000006727">
    <property type="component" value="Chromosome 16"/>
</dbReference>
<keyword evidence="2 3" id="KW-0802">TPR repeat</keyword>
<dbReference type="eggNOG" id="ENOG502S5XQ">
    <property type="taxonomic scope" value="Eukaryota"/>
</dbReference>
<feature type="repeat" description="TPR" evidence="3">
    <location>
        <begin position="261"/>
        <end position="294"/>
    </location>
</feature>
<dbReference type="RefSeq" id="XP_024398615.1">
    <property type="nucleotide sequence ID" value="XM_024542847.2"/>
</dbReference>
<sequence length="354" mass="39599">MAGLGIKAVNARPEAKVCLTGMESESLLRSVMPALPMFRKGISSTRRAADFTTKMKLRGSCRNDWFSEKPRSFFAGASTSLKYRITSNPTPAHVCRADSLDTIRETSNLDNGTINGIWERVQLLERQLGVAVTEENYSEASRIRDQLTSLKSKLTPGEQFLLTYSARSRSGSLGQRMTALAAMGELGDHRALPVLLEGLRDNNPLVVEQTEKAMWKIFMRSGREDIDRKLQDGIDLLMTKDGYRKAKNILTEIISEAPSFAEGFNKRATVNYLLEEYDEAIKDCHSTLQLNPYHFGALSGMGLCYAARRELEAALFWFEKALALHPGLHLIGKYIEALKQKIAHRKGNVEGDHK</sequence>
<dbReference type="GeneID" id="112293445"/>
<dbReference type="EnsemblPlants" id="Pp3c16_7230V3.1">
    <property type="protein sequence ID" value="Pp3c16_7230V3.1"/>
    <property type="gene ID" value="Pp3c16_7230"/>
</dbReference>
<dbReference type="PROSITE" id="PS50005">
    <property type="entry name" value="TPR"/>
    <property type="match status" value="2"/>
</dbReference>
<protein>
    <recommendedName>
        <fullName evidence="4">UVR domain-containing protein</fullName>
    </recommendedName>
</protein>
<dbReference type="EMBL" id="ABEU02000016">
    <property type="protein sequence ID" value="PNR37491.1"/>
    <property type="molecule type" value="Genomic_DNA"/>
</dbReference>
<dbReference type="STRING" id="3218.A9TAL9"/>
<dbReference type="Gene3D" id="1.25.40.10">
    <property type="entry name" value="Tetratricopeptide repeat domain"/>
    <property type="match status" value="1"/>
</dbReference>
<dbReference type="SUPFAM" id="SSF48371">
    <property type="entry name" value="ARM repeat"/>
    <property type="match status" value="1"/>
</dbReference>
<dbReference type="InterPro" id="IPR016024">
    <property type="entry name" value="ARM-type_fold"/>
</dbReference>
<evidence type="ECO:0000313" key="6">
    <source>
        <dbReference type="EnsemblPlants" id="Pp3c16_7230V3.1"/>
    </source>
</evidence>
<dbReference type="SMART" id="SM00028">
    <property type="entry name" value="TPR"/>
    <property type="match status" value="2"/>
</dbReference>
<keyword evidence="1" id="KW-0677">Repeat</keyword>
<name>A9TAL9_PHYPA</name>
<dbReference type="PANTHER" id="PTHR45831">
    <property type="entry name" value="LD24721P"/>
    <property type="match status" value="1"/>
</dbReference>
<dbReference type="AlphaFoldDB" id="A9TAL9"/>
<dbReference type="Gramene" id="Pp3c16_7230V3.1">
    <property type="protein sequence ID" value="Pp3c16_7230V3.1"/>
    <property type="gene ID" value="Pp3c16_7230"/>
</dbReference>
<dbReference type="Pfam" id="PF02151">
    <property type="entry name" value="UVR"/>
    <property type="match status" value="1"/>
</dbReference>
<reference evidence="5 7" key="1">
    <citation type="journal article" date="2008" name="Science">
        <title>The Physcomitrella genome reveals evolutionary insights into the conquest of land by plants.</title>
        <authorList>
            <person name="Rensing S."/>
            <person name="Lang D."/>
            <person name="Zimmer A."/>
            <person name="Terry A."/>
            <person name="Salamov A."/>
            <person name="Shapiro H."/>
            <person name="Nishiyama T."/>
            <person name="Perroud P.-F."/>
            <person name="Lindquist E."/>
            <person name="Kamisugi Y."/>
            <person name="Tanahashi T."/>
            <person name="Sakakibara K."/>
            <person name="Fujita T."/>
            <person name="Oishi K."/>
            <person name="Shin-I T."/>
            <person name="Kuroki Y."/>
            <person name="Toyoda A."/>
            <person name="Suzuki Y."/>
            <person name="Hashimoto A."/>
            <person name="Yamaguchi K."/>
            <person name="Sugano A."/>
            <person name="Kohara Y."/>
            <person name="Fujiyama A."/>
            <person name="Anterola A."/>
            <person name="Aoki S."/>
            <person name="Ashton N."/>
            <person name="Barbazuk W.B."/>
            <person name="Barker E."/>
            <person name="Bennetzen J."/>
            <person name="Bezanilla M."/>
            <person name="Blankenship R."/>
            <person name="Cho S.H."/>
            <person name="Dutcher S."/>
            <person name="Estelle M."/>
            <person name="Fawcett J.A."/>
            <person name="Gundlach H."/>
            <person name="Hanada K."/>
            <person name="Heyl A."/>
            <person name="Hicks K.A."/>
            <person name="Hugh J."/>
            <person name="Lohr M."/>
            <person name="Mayer K."/>
            <person name="Melkozernov A."/>
            <person name="Murata T."/>
            <person name="Nelson D."/>
            <person name="Pils B."/>
            <person name="Prigge M."/>
            <person name="Reiss B."/>
            <person name="Renner T."/>
            <person name="Rombauts S."/>
            <person name="Rushton P."/>
            <person name="Sanderfoot A."/>
            <person name="Schween G."/>
            <person name="Shiu S.-H."/>
            <person name="Stueber K."/>
            <person name="Theodoulou F.L."/>
            <person name="Tu H."/>
            <person name="Van de Peer Y."/>
            <person name="Verrier P.J."/>
            <person name="Waters E."/>
            <person name="Wood A."/>
            <person name="Yang L."/>
            <person name="Cove D."/>
            <person name="Cuming A."/>
            <person name="Hasebe M."/>
            <person name="Lucas S."/>
            <person name="Mishler D.B."/>
            <person name="Reski R."/>
            <person name="Grigoriev I."/>
            <person name="Quatrano R.S."/>
            <person name="Boore J.L."/>
        </authorList>
    </citation>
    <scope>NUCLEOTIDE SEQUENCE [LARGE SCALE GENOMIC DNA]</scope>
    <source>
        <strain evidence="6 7">cv. Gransden 2004</strain>
    </source>
</reference>
<dbReference type="InterPro" id="IPR001943">
    <property type="entry name" value="UVR_dom"/>
</dbReference>
<dbReference type="PROSITE" id="PS50151">
    <property type="entry name" value="UVR"/>
    <property type="match status" value="1"/>
</dbReference>